<gene>
    <name evidence="2" type="ORF">BXT84_00525</name>
</gene>
<evidence type="ECO:0000313" key="3">
    <source>
        <dbReference type="Proteomes" id="UP000325292"/>
    </source>
</evidence>
<dbReference type="EMBL" id="CP019454">
    <property type="protein sequence ID" value="AUW92620.1"/>
    <property type="molecule type" value="Genomic_DNA"/>
</dbReference>
<accession>A0ABM6RMQ1</accession>
<evidence type="ECO:0000256" key="1">
    <source>
        <dbReference type="SAM" id="Phobius"/>
    </source>
</evidence>
<evidence type="ECO:0008006" key="4">
    <source>
        <dbReference type="Google" id="ProtNLM"/>
    </source>
</evidence>
<reference evidence="2 3" key="1">
    <citation type="journal article" date="2019" name="Sci. Rep.">
        <title>Sulfobacillus thermotolerans: new insights into resistance and metabolic capacities of acidophilic chemolithotrophs.</title>
        <authorList>
            <person name="Panyushkina A.E."/>
            <person name="Babenko V.V."/>
            <person name="Nikitina A.S."/>
            <person name="Selezneva O.V."/>
            <person name="Tsaplina I.A."/>
            <person name="Letarova M.A."/>
            <person name="Kostryukova E.S."/>
            <person name="Letarov A.V."/>
        </authorList>
    </citation>
    <scope>NUCLEOTIDE SEQUENCE [LARGE SCALE GENOMIC DNA]</scope>
    <source>
        <strain evidence="2 3">Kr1</strain>
    </source>
</reference>
<keyword evidence="1" id="KW-0472">Membrane</keyword>
<keyword evidence="3" id="KW-1185">Reference proteome</keyword>
<feature type="transmembrane region" description="Helical" evidence="1">
    <location>
        <begin position="97"/>
        <end position="117"/>
    </location>
</feature>
<sequence>MITGLWTLVLAGLAWADWRQRSVALYTLVGSTLLTILVFPPWHYAAAWEAAAITWGLWAGYVGLRRLRPPHPVIWGGADYTVASLTVLWMHGVWLSVWWMTIAAFGVQLLVTGLLGLCHRPVPIPWPWLVGFSGVWLIWHAVPGVH</sequence>
<feature type="transmembrane region" description="Helical" evidence="1">
    <location>
        <begin position="124"/>
        <end position="142"/>
    </location>
</feature>
<organism evidence="2 3">
    <name type="scientific">Sulfobacillus thermotolerans</name>
    <dbReference type="NCBI Taxonomy" id="338644"/>
    <lineage>
        <taxon>Bacteria</taxon>
        <taxon>Bacillati</taxon>
        <taxon>Bacillota</taxon>
        <taxon>Clostridia</taxon>
        <taxon>Eubacteriales</taxon>
        <taxon>Clostridiales Family XVII. Incertae Sedis</taxon>
        <taxon>Sulfobacillus</taxon>
    </lineage>
</organism>
<protein>
    <recommendedName>
        <fullName evidence="4">Prepilin type IV endopeptidase peptidase domain-containing protein</fullName>
    </recommendedName>
</protein>
<keyword evidence="1" id="KW-0812">Transmembrane</keyword>
<dbReference type="Proteomes" id="UP000325292">
    <property type="component" value="Chromosome"/>
</dbReference>
<proteinExistence type="predicted"/>
<keyword evidence="1" id="KW-1133">Transmembrane helix</keyword>
<evidence type="ECO:0000313" key="2">
    <source>
        <dbReference type="EMBL" id="AUW92620.1"/>
    </source>
</evidence>
<name>A0ABM6RMQ1_9FIRM</name>